<dbReference type="Pfam" id="PF00208">
    <property type="entry name" value="ELFV_dehydrog"/>
    <property type="match status" value="1"/>
</dbReference>
<dbReference type="PANTHER" id="PTHR11606">
    <property type="entry name" value="GLUTAMATE DEHYDROGENASE"/>
    <property type="match status" value="1"/>
</dbReference>
<dbReference type="Gene3D" id="3.40.50.720">
    <property type="entry name" value="NAD(P)-binding Rossmann-like Domain"/>
    <property type="match status" value="1"/>
</dbReference>
<feature type="non-terminal residue" evidence="3">
    <location>
        <position position="85"/>
    </location>
</feature>
<dbReference type="Proteomes" id="UP001208624">
    <property type="component" value="Unassembled WGS sequence"/>
</dbReference>
<dbReference type="EMBL" id="JAOVKC010001307">
    <property type="protein sequence ID" value="MCV5626207.1"/>
    <property type="molecule type" value="Genomic_DNA"/>
</dbReference>
<feature type="domain" description="Glutamate/phenylalanine/leucine/valine/L-tryptophan dehydrogenase C-terminal" evidence="2">
    <location>
        <begin position="2"/>
        <end position="83"/>
    </location>
</feature>
<dbReference type="SUPFAM" id="SSF51735">
    <property type="entry name" value="NAD(P)-binding Rossmann-fold domains"/>
    <property type="match status" value="1"/>
</dbReference>
<dbReference type="GO" id="GO:0006538">
    <property type="term" value="P:L-glutamate catabolic process"/>
    <property type="evidence" value="ECO:0007669"/>
    <property type="project" value="TreeGrafter"/>
</dbReference>
<evidence type="ECO:0000259" key="2">
    <source>
        <dbReference type="Pfam" id="PF00208"/>
    </source>
</evidence>
<dbReference type="InterPro" id="IPR006096">
    <property type="entry name" value="Glu/Leu/Phe/Val/Trp_DH_C"/>
</dbReference>
<name>A0AAP3A4P2_ECOLX</name>
<dbReference type="AlphaFoldDB" id="A0AAP3A4P2"/>
<dbReference type="PANTHER" id="PTHR11606:SF13">
    <property type="entry name" value="GLUTAMATE DEHYDROGENASE 1, MITOCHONDRIAL"/>
    <property type="match status" value="1"/>
</dbReference>
<proteinExistence type="predicted"/>
<evidence type="ECO:0000313" key="3">
    <source>
        <dbReference type="EMBL" id="MCV5626207.1"/>
    </source>
</evidence>
<evidence type="ECO:0000313" key="4">
    <source>
        <dbReference type="Proteomes" id="UP001208624"/>
    </source>
</evidence>
<reference evidence="3" key="1">
    <citation type="submission" date="2023-06" db="EMBL/GenBank/DDBJ databases">
        <title>Deciphering the underlying mechanisms mediating the transmission of blaNDM gene from human to animals in China.</title>
        <authorList>
            <person name="Chen K."/>
            <person name="Chen S."/>
        </authorList>
    </citation>
    <scope>NUCLEOTIDE SEQUENCE</scope>
    <source>
        <strain evidence="3">1199</strain>
    </source>
</reference>
<comment type="caution">
    <text evidence="3">The sequence shown here is derived from an EMBL/GenBank/DDBJ whole genome shotgun (WGS) entry which is preliminary data.</text>
</comment>
<dbReference type="InterPro" id="IPR036291">
    <property type="entry name" value="NAD(P)-bd_dom_sf"/>
</dbReference>
<feature type="non-terminal residue" evidence="3">
    <location>
        <position position="1"/>
    </location>
</feature>
<keyword evidence="1" id="KW-0560">Oxidoreductase</keyword>
<accession>A0AAP3A4P2</accession>
<protein>
    <submittedName>
        <fullName evidence="3">Glu/Leu/Phe/Val dehydrogenase</fullName>
    </submittedName>
</protein>
<sequence>IAEKMGLPVAQSRVAVQGFGNVGSVSAGLFHAAGARVVAVQDHRATLYQHNGLDIPALQAWQQEHGTIAGFPGADNVTEEAFWRL</sequence>
<dbReference type="GO" id="GO:0004352">
    <property type="term" value="F:glutamate dehydrogenase (NAD+) activity"/>
    <property type="evidence" value="ECO:0007669"/>
    <property type="project" value="TreeGrafter"/>
</dbReference>
<organism evidence="3 4">
    <name type="scientific">Escherichia coli</name>
    <dbReference type="NCBI Taxonomy" id="562"/>
    <lineage>
        <taxon>Bacteria</taxon>
        <taxon>Pseudomonadati</taxon>
        <taxon>Pseudomonadota</taxon>
        <taxon>Gammaproteobacteria</taxon>
        <taxon>Enterobacterales</taxon>
        <taxon>Enterobacteriaceae</taxon>
        <taxon>Escherichia</taxon>
    </lineage>
</organism>
<gene>
    <name evidence="3" type="ORF">OFN31_31755</name>
</gene>
<evidence type="ECO:0000256" key="1">
    <source>
        <dbReference type="ARBA" id="ARBA00023002"/>
    </source>
</evidence>